<accession>A0ABV0ZCY6</accession>
<dbReference type="EMBL" id="JAHRIP010058588">
    <property type="protein sequence ID" value="MEQ2304089.1"/>
    <property type="molecule type" value="Genomic_DNA"/>
</dbReference>
<organism evidence="1 2">
    <name type="scientific">Ameca splendens</name>
    <dbReference type="NCBI Taxonomy" id="208324"/>
    <lineage>
        <taxon>Eukaryota</taxon>
        <taxon>Metazoa</taxon>
        <taxon>Chordata</taxon>
        <taxon>Craniata</taxon>
        <taxon>Vertebrata</taxon>
        <taxon>Euteleostomi</taxon>
        <taxon>Actinopterygii</taxon>
        <taxon>Neopterygii</taxon>
        <taxon>Teleostei</taxon>
        <taxon>Neoteleostei</taxon>
        <taxon>Acanthomorphata</taxon>
        <taxon>Ovalentaria</taxon>
        <taxon>Atherinomorphae</taxon>
        <taxon>Cyprinodontiformes</taxon>
        <taxon>Goodeidae</taxon>
        <taxon>Ameca</taxon>
    </lineage>
</organism>
<proteinExistence type="predicted"/>
<name>A0ABV0ZCY6_9TELE</name>
<keyword evidence="2" id="KW-1185">Reference proteome</keyword>
<protein>
    <submittedName>
        <fullName evidence="1">Uncharacterized protein</fullName>
    </submittedName>
</protein>
<comment type="caution">
    <text evidence="1">The sequence shown here is derived from an EMBL/GenBank/DDBJ whole genome shotgun (WGS) entry which is preliminary data.</text>
</comment>
<dbReference type="Proteomes" id="UP001469553">
    <property type="component" value="Unassembled WGS sequence"/>
</dbReference>
<reference evidence="1 2" key="1">
    <citation type="submission" date="2021-06" db="EMBL/GenBank/DDBJ databases">
        <authorList>
            <person name="Palmer J.M."/>
        </authorList>
    </citation>
    <scope>NUCLEOTIDE SEQUENCE [LARGE SCALE GENOMIC DNA]</scope>
    <source>
        <strain evidence="1 2">AS_MEX2019</strain>
        <tissue evidence="1">Muscle</tissue>
    </source>
</reference>
<gene>
    <name evidence="1" type="ORF">AMECASPLE_023460</name>
</gene>
<evidence type="ECO:0000313" key="1">
    <source>
        <dbReference type="EMBL" id="MEQ2304089.1"/>
    </source>
</evidence>
<sequence>MGCVLNPYTTSISSPNYTQIPLMRQCHTVTLIAAQRSTLTAGGGASATITPARVSGNTTGTVPVERNQVELRCAA</sequence>
<evidence type="ECO:0000313" key="2">
    <source>
        <dbReference type="Proteomes" id="UP001469553"/>
    </source>
</evidence>